<name>A0A8E2DWS6_9PEZI</name>
<evidence type="ECO:0000313" key="5">
    <source>
        <dbReference type="EMBL" id="OCK72971.1"/>
    </source>
</evidence>
<dbReference type="Pfam" id="PF01764">
    <property type="entry name" value="Lipase_3"/>
    <property type="match status" value="1"/>
</dbReference>
<dbReference type="InterPro" id="IPR002921">
    <property type="entry name" value="Fungal_lipase-type"/>
</dbReference>
<evidence type="ECO:0000313" key="6">
    <source>
        <dbReference type="Proteomes" id="UP000250266"/>
    </source>
</evidence>
<feature type="domain" description="Fungal lipase-type" evidence="4">
    <location>
        <begin position="236"/>
        <end position="343"/>
    </location>
</feature>
<dbReference type="Proteomes" id="UP000250266">
    <property type="component" value="Unassembled WGS sequence"/>
</dbReference>
<comment type="catalytic activity">
    <reaction evidence="3">
        <text>a monoacylglycerol + H2O = glycerol + a fatty acid + H(+)</text>
        <dbReference type="Rhea" id="RHEA:15245"/>
        <dbReference type="ChEBI" id="CHEBI:15377"/>
        <dbReference type="ChEBI" id="CHEBI:15378"/>
        <dbReference type="ChEBI" id="CHEBI:17408"/>
        <dbReference type="ChEBI" id="CHEBI:17754"/>
        <dbReference type="ChEBI" id="CHEBI:28868"/>
    </reaction>
</comment>
<dbReference type="PANTHER" id="PTHR45856:SF11">
    <property type="entry name" value="FUNGAL LIPASE-LIKE DOMAIN-CONTAINING PROTEIN"/>
    <property type="match status" value="1"/>
</dbReference>
<keyword evidence="6" id="KW-1185">Reference proteome</keyword>
<dbReference type="PANTHER" id="PTHR45856">
    <property type="entry name" value="ALPHA/BETA-HYDROLASES SUPERFAMILY PROTEIN"/>
    <property type="match status" value="1"/>
</dbReference>
<proteinExistence type="inferred from homology"/>
<dbReference type="EMBL" id="KV746105">
    <property type="protein sequence ID" value="OCK72971.1"/>
    <property type="molecule type" value="Genomic_DNA"/>
</dbReference>
<evidence type="ECO:0000256" key="1">
    <source>
        <dbReference type="ARBA" id="ARBA00043996"/>
    </source>
</evidence>
<keyword evidence="5" id="KW-0378">Hydrolase</keyword>
<dbReference type="InterPro" id="IPR051218">
    <property type="entry name" value="Sec_MonoDiacylglyc_Lipase"/>
</dbReference>
<dbReference type="SUPFAM" id="SSF53474">
    <property type="entry name" value="alpha/beta-Hydrolases"/>
    <property type="match status" value="1"/>
</dbReference>
<gene>
    <name evidence="5" type="ORF">K432DRAFT_399185</name>
</gene>
<organism evidence="5 6">
    <name type="scientific">Lepidopterella palustris CBS 459.81</name>
    <dbReference type="NCBI Taxonomy" id="1314670"/>
    <lineage>
        <taxon>Eukaryota</taxon>
        <taxon>Fungi</taxon>
        <taxon>Dikarya</taxon>
        <taxon>Ascomycota</taxon>
        <taxon>Pezizomycotina</taxon>
        <taxon>Dothideomycetes</taxon>
        <taxon>Pleosporomycetidae</taxon>
        <taxon>Mytilinidiales</taxon>
        <taxon>Argynnaceae</taxon>
        <taxon>Lepidopterella</taxon>
    </lineage>
</organism>
<protein>
    <submittedName>
        <fullName evidence="5">Alpha/beta-hydrolase</fullName>
    </submittedName>
</protein>
<evidence type="ECO:0000256" key="2">
    <source>
        <dbReference type="ARBA" id="ARBA00047591"/>
    </source>
</evidence>
<dbReference type="Gene3D" id="3.40.50.1820">
    <property type="entry name" value="alpha/beta hydrolase"/>
    <property type="match status" value="1"/>
</dbReference>
<dbReference type="AlphaFoldDB" id="A0A8E2DWS6"/>
<reference evidence="5 6" key="1">
    <citation type="journal article" date="2016" name="Nat. Commun.">
        <title>Ectomycorrhizal ecology is imprinted in the genome of the dominant symbiotic fungus Cenococcum geophilum.</title>
        <authorList>
            <consortium name="DOE Joint Genome Institute"/>
            <person name="Peter M."/>
            <person name="Kohler A."/>
            <person name="Ohm R.A."/>
            <person name="Kuo A."/>
            <person name="Krutzmann J."/>
            <person name="Morin E."/>
            <person name="Arend M."/>
            <person name="Barry K.W."/>
            <person name="Binder M."/>
            <person name="Choi C."/>
            <person name="Clum A."/>
            <person name="Copeland A."/>
            <person name="Grisel N."/>
            <person name="Haridas S."/>
            <person name="Kipfer T."/>
            <person name="LaButti K."/>
            <person name="Lindquist E."/>
            <person name="Lipzen A."/>
            <person name="Maire R."/>
            <person name="Meier B."/>
            <person name="Mihaltcheva S."/>
            <person name="Molinier V."/>
            <person name="Murat C."/>
            <person name="Poggeler S."/>
            <person name="Quandt C.A."/>
            <person name="Sperisen C."/>
            <person name="Tritt A."/>
            <person name="Tisserant E."/>
            <person name="Crous P.W."/>
            <person name="Henrissat B."/>
            <person name="Nehls U."/>
            <person name="Egli S."/>
            <person name="Spatafora J.W."/>
            <person name="Grigoriev I.V."/>
            <person name="Martin F.M."/>
        </authorList>
    </citation>
    <scope>NUCLEOTIDE SEQUENCE [LARGE SCALE GENOMIC DNA]</scope>
    <source>
        <strain evidence="5 6">CBS 459.81</strain>
    </source>
</reference>
<dbReference type="OrthoDB" id="426718at2759"/>
<comment type="similarity">
    <text evidence="1">Belongs to the AB hydrolase superfamily. Lipase family. Class 3 subfamily.</text>
</comment>
<evidence type="ECO:0000256" key="3">
    <source>
        <dbReference type="ARBA" id="ARBA00048461"/>
    </source>
</evidence>
<accession>A0A8E2DWS6</accession>
<evidence type="ECO:0000259" key="4">
    <source>
        <dbReference type="Pfam" id="PF01764"/>
    </source>
</evidence>
<dbReference type="CDD" id="cd00519">
    <property type="entry name" value="Lipase_3"/>
    <property type="match status" value="1"/>
</dbReference>
<comment type="catalytic activity">
    <reaction evidence="2">
        <text>a diacylglycerol + H2O = a monoacylglycerol + a fatty acid + H(+)</text>
        <dbReference type="Rhea" id="RHEA:32731"/>
        <dbReference type="ChEBI" id="CHEBI:15377"/>
        <dbReference type="ChEBI" id="CHEBI:15378"/>
        <dbReference type="ChEBI" id="CHEBI:17408"/>
        <dbReference type="ChEBI" id="CHEBI:18035"/>
        <dbReference type="ChEBI" id="CHEBI:28868"/>
    </reaction>
</comment>
<dbReference type="GO" id="GO:0016787">
    <property type="term" value="F:hydrolase activity"/>
    <property type="evidence" value="ECO:0007669"/>
    <property type="project" value="UniProtKB-KW"/>
</dbReference>
<dbReference type="InterPro" id="IPR029058">
    <property type="entry name" value="AB_hydrolase_fold"/>
</dbReference>
<dbReference type="GO" id="GO:0006629">
    <property type="term" value="P:lipid metabolic process"/>
    <property type="evidence" value="ECO:0007669"/>
    <property type="project" value="InterPro"/>
</dbReference>
<sequence length="435" mass="47879">MSQPEITCPNWLSQEALDLLNYEDALNSQVCTWQSDFHGDTHCIDSYGKPISGSVGSVPVPETAPEPSCKRLIPLPTLAPGEHLPIPGPLADNYREASKLADAAYQDFDSADFDAQLPIEGTSFRLLSKLDPHTLRGTSGFIAFNQDDTLLRIAISIRGTDPSSVLDLTADASLNGFLNFVEFVQGKDLPGGFKQHRTLVPWDKKTGYRRFRSVRRLLRKIGPCPRSPIHVDTEPFYQLHPGFLSRAEPVITHVKPILENLAKDRKCRLQVLAVGHSLGGAVAEIIGTSFANLGLALDVSLVTFAAPRVGSPSWAAYVNEAFGDGQNSTHFVHRDDIVPHLRLQEMPGYGFDEFEHFENELWITDKTNIVGCSGDEDANCSDSEEDNLFLKVWLLVTAFALSETELSGSDPYGSVAQRIADGFLNAHSMTNMYSF</sequence>